<dbReference type="InterPro" id="IPR036259">
    <property type="entry name" value="MFS_trans_sf"/>
</dbReference>
<keyword evidence="5 7" id="KW-1133">Transmembrane helix</keyword>
<keyword evidence="9" id="KW-1185">Reference proteome</keyword>
<organism evidence="8 9">
    <name type="scientific">Kitasatospora gansuensis</name>
    <dbReference type="NCBI Taxonomy" id="258050"/>
    <lineage>
        <taxon>Bacteria</taxon>
        <taxon>Bacillati</taxon>
        <taxon>Actinomycetota</taxon>
        <taxon>Actinomycetes</taxon>
        <taxon>Kitasatosporales</taxon>
        <taxon>Streptomycetaceae</taxon>
        <taxon>Kitasatospora</taxon>
    </lineage>
</organism>
<dbReference type="InterPro" id="IPR050171">
    <property type="entry name" value="MFS_Transporters"/>
</dbReference>
<keyword evidence="3" id="KW-1003">Cell membrane</keyword>
<keyword evidence="6 7" id="KW-0472">Membrane</keyword>
<feature type="transmembrane region" description="Helical" evidence="7">
    <location>
        <begin position="320"/>
        <end position="344"/>
    </location>
</feature>
<dbReference type="GO" id="GO:0022857">
    <property type="term" value="F:transmembrane transporter activity"/>
    <property type="evidence" value="ECO:0007669"/>
    <property type="project" value="InterPro"/>
</dbReference>
<evidence type="ECO:0000256" key="2">
    <source>
        <dbReference type="ARBA" id="ARBA00022448"/>
    </source>
</evidence>
<feature type="transmembrane region" description="Helical" evidence="7">
    <location>
        <begin position="27"/>
        <end position="49"/>
    </location>
</feature>
<feature type="transmembrane region" description="Helical" evidence="7">
    <location>
        <begin position="55"/>
        <end position="78"/>
    </location>
</feature>
<feature type="transmembrane region" description="Helical" evidence="7">
    <location>
        <begin position="150"/>
        <end position="171"/>
    </location>
</feature>
<dbReference type="GO" id="GO:0005886">
    <property type="term" value="C:plasma membrane"/>
    <property type="evidence" value="ECO:0007669"/>
    <property type="project" value="UniProtKB-SubCell"/>
</dbReference>
<proteinExistence type="predicted"/>
<dbReference type="AlphaFoldDB" id="A0A7W7SHN2"/>
<evidence type="ECO:0000256" key="6">
    <source>
        <dbReference type="ARBA" id="ARBA00023136"/>
    </source>
</evidence>
<dbReference type="InterPro" id="IPR011701">
    <property type="entry name" value="MFS"/>
</dbReference>
<feature type="transmembrane region" description="Helical" evidence="7">
    <location>
        <begin position="297"/>
        <end position="314"/>
    </location>
</feature>
<feature type="transmembrane region" description="Helical" evidence="7">
    <location>
        <begin position="226"/>
        <end position="251"/>
    </location>
</feature>
<dbReference type="PANTHER" id="PTHR23517">
    <property type="entry name" value="RESISTANCE PROTEIN MDTM, PUTATIVE-RELATED-RELATED"/>
    <property type="match status" value="1"/>
</dbReference>
<evidence type="ECO:0000256" key="7">
    <source>
        <dbReference type="SAM" id="Phobius"/>
    </source>
</evidence>
<accession>A0A7W7SHN2</accession>
<keyword evidence="4 7" id="KW-0812">Transmembrane</keyword>
<feature type="transmembrane region" description="Helical" evidence="7">
    <location>
        <begin position="177"/>
        <end position="200"/>
    </location>
</feature>
<evidence type="ECO:0000313" key="8">
    <source>
        <dbReference type="EMBL" id="MBB4950661.1"/>
    </source>
</evidence>
<dbReference type="EMBL" id="JACHJR010000001">
    <property type="protein sequence ID" value="MBB4950661.1"/>
    <property type="molecule type" value="Genomic_DNA"/>
</dbReference>
<dbReference type="Gene3D" id="1.20.1250.20">
    <property type="entry name" value="MFS general substrate transporter like domains"/>
    <property type="match status" value="1"/>
</dbReference>
<evidence type="ECO:0000256" key="4">
    <source>
        <dbReference type="ARBA" id="ARBA00022692"/>
    </source>
</evidence>
<dbReference type="RefSeq" id="WP_184922016.1">
    <property type="nucleotide sequence ID" value="NZ_JACHJR010000001.1"/>
</dbReference>
<reference evidence="8 9" key="1">
    <citation type="submission" date="2020-08" db="EMBL/GenBank/DDBJ databases">
        <title>Sequencing the genomes of 1000 actinobacteria strains.</title>
        <authorList>
            <person name="Klenk H.-P."/>
        </authorList>
    </citation>
    <scope>NUCLEOTIDE SEQUENCE [LARGE SCALE GENOMIC DNA]</scope>
    <source>
        <strain evidence="8 9">DSM 44786</strain>
    </source>
</reference>
<feature type="transmembrane region" description="Helical" evidence="7">
    <location>
        <begin position="385"/>
        <end position="403"/>
    </location>
</feature>
<feature type="transmembrane region" description="Helical" evidence="7">
    <location>
        <begin position="356"/>
        <end position="379"/>
    </location>
</feature>
<comment type="caution">
    <text evidence="8">The sequence shown here is derived from an EMBL/GenBank/DDBJ whole genome shotgun (WGS) entry which is preliminary data.</text>
</comment>
<gene>
    <name evidence="8" type="ORF">F4556_006196</name>
</gene>
<evidence type="ECO:0000313" key="9">
    <source>
        <dbReference type="Proteomes" id="UP000573327"/>
    </source>
</evidence>
<comment type="subcellular location">
    <subcellularLocation>
        <location evidence="1">Cell membrane</location>
        <topology evidence="1">Multi-pass membrane protein</topology>
    </subcellularLocation>
</comment>
<sequence>MTATSEATAPAPARNRLLHPDPTVRRLALITLLNCLGNGLTMTLGVLFFTRVLGFGAVQVGTALTAAGLCGVLAGVPAGRAADRWGSKRVLVVLVAGEALGVAAYTLVHSFALFVPLACLVAALDRGSAAVRSALYAEVLPADKRVAGRAYLRVVTNVGIGAGTAVAALALHVDTRGAYVTALLADAVSYVLVALMYVALTVPPRVKAPSVPGERKGNPALRNRPFLAVTVLNGLLGLQFSMLEVGVPLWVVEHTDAPRVLVAVSLIVNTVLVVLLQVRATRGTEEPTAAARIFRRGGLLIAASCLLIGLAHGLPGWLAAVLLIAGVACQTFSEIFCQAAGWALSYDLAGDGNHGSYQGVFNSGLAAALMLGPVLVTTVVITNGLFGWILLGALMLAAAVAMPPTVRWAQRTRPPAPVTP</sequence>
<evidence type="ECO:0000256" key="3">
    <source>
        <dbReference type="ARBA" id="ARBA00022475"/>
    </source>
</evidence>
<dbReference type="SUPFAM" id="SSF103473">
    <property type="entry name" value="MFS general substrate transporter"/>
    <property type="match status" value="1"/>
</dbReference>
<evidence type="ECO:0000256" key="1">
    <source>
        <dbReference type="ARBA" id="ARBA00004651"/>
    </source>
</evidence>
<keyword evidence="2" id="KW-0813">Transport</keyword>
<protein>
    <submittedName>
        <fullName evidence="8">MFS family permease</fullName>
    </submittedName>
</protein>
<name>A0A7W7SHN2_9ACTN</name>
<dbReference type="Pfam" id="PF07690">
    <property type="entry name" value="MFS_1"/>
    <property type="match status" value="1"/>
</dbReference>
<evidence type="ECO:0000256" key="5">
    <source>
        <dbReference type="ARBA" id="ARBA00022989"/>
    </source>
</evidence>
<dbReference type="Proteomes" id="UP000573327">
    <property type="component" value="Unassembled WGS sequence"/>
</dbReference>
<feature type="transmembrane region" description="Helical" evidence="7">
    <location>
        <begin position="257"/>
        <end position="276"/>
    </location>
</feature>
<dbReference type="PANTHER" id="PTHR23517:SF2">
    <property type="entry name" value="MULTIDRUG RESISTANCE PROTEIN MDTH"/>
    <property type="match status" value="1"/>
</dbReference>